<reference evidence="3" key="1">
    <citation type="journal article" date="2017" name="Nat. Ecol. Evol.">
        <title>Genome expansion and lineage-specific genetic innovations in the forest pathogenic fungi Armillaria.</title>
        <authorList>
            <person name="Sipos G."/>
            <person name="Prasanna A.N."/>
            <person name="Walter M.C."/>
            <person name="O'Connor E."/>
            <person name="Balint B."/>
            <person name="Krizsan K."/>
            <person name="Kiss B."/>
            <person name="Hess J."/>
            <person name="Varga T."/>
            <person name="Slot J."/>
            <person name="Riley R."/>
            <person name="Boka B."/>
            <person name="Rigling D."/>
            <person name="Barry K."/>
            <person name="Lee J."/>
            <person name="Mihaltcheva S."/>
            <person name="LaButti K."/>
            <person name="Lipzen A."/>
            <person name="Waldron R."/>
            <person name="Moloney N.M."/>
            <person name="Sperisen C."/>
            <person name="Kredics L."/>
            <person name="Vagvoelgyi C."/>
            <person name="Patrignani A."/>
            <person name="Fitzpatrick D."/>
            <person name="Nagy I."/>
            <person name="Doyle S."/>
            <person name="Anderson J.B."/>
            <person name="Grigoriev I.V."/>
            <person name="Gueldener U."/>
            <person name="Muensterkoetter M."/>
            <person name="Nagy L.G."/>
        </authorList>
    </citation>
    <scope>NUCLEOTIDE SEQUENCE [LARGE SCALE GENOMIC DNA]</scope>
    <source>
        <strain evidence="3">28-4</strain>
    </source>
</reference>
<feature type="compositionally biased region" description="Low complexity" evidence="1">
    <location>
        <begin position="30"/>
        <end position="42"/>
    </location>
</feature>
<evidence type="ECO:0000313" key="2">
    <source>
        <dbReference type="EMBL" id="PBK59904.1"/>
    </source>
</evidence>
<organism evidence="2 3">
    <name type="scientific">Armillaria solidipes</name>
    <dbReference type="NCBI Taxonomy" id="1076256"/>
    <lineage>
        <taxon>Eukaryota</taxon>
        <taxon>Fungi</taxon>
        <taxon>Dikarya</taxon>
        <taxon>Basidiomycota</taxon>
        <taxon>Agaricomycotina</taxon>
        <taxon>Agaricomycetes</taxon>
        <taxon>Agaricomycetidae</taxon>
        <taxon>Agaricales</taxon>
        <taxon>Marasmiineae</taxon>
        <taxon>Physalacriaceae</taxon>
        <taxon>Armillaria</taxon>
    </lineage>
</organism>
<dbReference type="AlphaFoldDB" id="A0A2H3AT44"/>
<dbReference type="Proteomes" id="UP000218334">
    <property type="component" value="Unassembled WGS sequence"/>
</dbReference>
<protein>
    <submittedName>
        <fullName evidence="2">Uncharacterized protein</fullName>
    </submittedName>
</protein>
<feature type="region of interest" description="Disordered" evidence="1">
    <location>
        <begin position="466"/>
        <end position="509"/>
    </location>
</feature>
<accession>A0A2H3AT44</accession>
<proteinExistence type="predicted"/>
<name>A0A2H3AT44_9AGAR</name>
<feature type="region of interest" description="Disordered" evidence="1">
    <location>
        <begin position="30"/>
        <end position="168"/>
    </location>
</feature>
<dbReference type="EMBL" id="KZ293495">
    <property type="protein sequence ID" value="PBK59904.1"/>
    <property type="molecule type" value="Genomic_DNA"/>
</dbReference>
<evidence type="ECO:0000256" key="1">
    <source>
        <dbReference type="SAM" id="MobiDB-lite"/>
    </source>
</evidence>
<sequence>MRKRHETEYYGTTTFSPIIAIHTLYDASLTPSLSSPPSSTSSNPAKRQKDSAGGIAGGRTEYQPQTPTRRRTAGSAPSRLPLGSLIIIQAHQKEKKKKQSNQPSGPTAPKENDIFSMDDPSPPPPLDTPKLSPAFVFPSDEDDPRLQSTVSANDAPHHNSPEFVPHGPRQEKQVACLQPNLGNFEGSVFHRDDLLENLHPSQLEAVSKNLPGTVLGVLFNGGKKLNDVSRPKPWEALNSTFIPLLGNNESFKAYQGLPETITEDKLAPPYIVVIELTGEIRDVLLRQRILALDDNLALHVVPANCEVLSWAVWLFKANEPIITGSAEEIAKIGNRLRFIILQDLWADAVFRRMIYQVARNRSDPVNTVILNALVDSFVEYRGARDSKYWVFFMKPPSSTITTQEWNSLRNHIRKKTVKNGNINITPALARSGNQYCTICKLDTHPTFDCSFTRDNAVFQGPTKALVGGQYGEQQGSGSHGGGRGNRGRGGRPGRNGRAGRYTRGGRTRY</sequence>
<evidence type="ECO:0000313" key="3">
    <source>
        <dbReference type="Proteomes" id="UP000218334"/>
    </source>
</evidence>
<gene>
    <name evidence="2" type="ORF">ARMSODRAFT_1027030</name>
</gene>
<keyword evidence="3" id="KW-1185">Reference proteome</keyword>